<proteinExistence type="predicted"/>
<dbReference type="EMBL" id="JAQNDK010000004">
    <property type="protein sequence ID" value="MDC0683383.1"/>
    <property type="molecule type" value="Genomic_DNA"/>
</dbReference>
<evidence type="ECO:0008006" key="4">
    <source>
        <dbReference type="Google" id="ProtNLM"/>
    </source>
</evidence>
<name>A0ABT5CAE0_9BACT</name>
<comment type="caution">
    <text evidence="2">The sequence shown here is derived from an EMBL/GenBank/DDBJ whole genome shotgun (WGS) entry which is preliminary data.</text>
</comment>
<evidence type="ECO:0000256" key="1">
    <source>
        <dbReference type="SAM" id="SignalP"/>
    </source>
</evidence>
<accession>A0ABT5CAE0</accession>
<dbReference type="PROSITE" id="PS51257">
    <property type="entry name" value="PROKAR_LIPOPROTEIN"/>
    <property type="match status" value="1"/>
</dbReference>
<dbReference type="Proteomes" id="UP001217485">
    <property type="component" value="Unassembled WGS sequence"/>
</dbReference>
<reference evidence="2 3" key="1">
    <citation type="submission" date="2023-01" db="EMBL/GenBank/DDBJ databases">
        <title>Minimal conservation of predation-associated metabolite biosynthetic gene clusters underscores biosynthetic potential of Myxococcota including descriptions for ten novel species: Archangium lansinium sp. nov., Myxococcus landrumus sp. nov., Nannocystis bai.</title>
        <authorList>
            <person name="Ahearne A."/>
            <person name="Stevens C."/>
            <person name="Dowd S."/>
        </authorList>
    </citation>
    <scope>NUCLEOTIDE SEQUENCE [LARGE SCALE GENOMIC DNA]</scope>
    <source>
        <strain evidence="2 3">WIWO2</strain>
    </source>
</reference>
<keyword evidence="1" id="KW-0732">Signal</keyword>
<evidence type="ECO:0000313" key="3">
    <source>
        <dbReference type="Proteomes" id="UP001217485"/>
    </source>
</evidence>
<protein>
    <recommendedName>
        <fullName evidence="4">Secreted protein</fullName>
    </recommendedName>
</protein>
<gene>
    <name evidence="2" type="ORF">POL72_36975</name>
</gene>
<evidence type="ECO:0000313" key="2">
    <source>
        <dbReference type="EMBL" id="MDC0683383.1"/>
    </source>
</evidence>
<feature type="chain" id="PRO_5046547741" description="Secreted protein" evidence="1">
    <location>
        <begin position="24"/>
        <end position="229"/>
    </location>
</feature>
<sequence>MGMTLLRMRIAPLAALAWGSACGGNVVVDEMPDGSGGAGATSTSTSTSTSAVGVGVTSAGSTAISAAVGSTGVGGGDLRSTCLEHCELFELTCGVAPGACRDFCEAHRSAASACNDLLIQFFDCAVLTLSCDFPPPACELVLEPYLECASAPPCGAGVLECPVGGDRVCGCEGSCPGMDLSVSCAPVRGGPDISCDCLVNYTTVGACQDVGPPCDLALRCCGPIFEQFR</sequence>
<dbReference type="RefSeq" id="WP_272101519.1">
    <property type="nucleotide sequence ID" value="NZ_JAQNDK010000004.1"/>
</dbReference>
<organism evidence="2 3">
    <name type="scientific">Sorangium atrum</name>
    <dbReference type="NCBI Taxonomy" id="2995308"/>
    <lineage>
        <taxon>Bacteria</taxon>
        <taxon>Pseudomonadati</taxon>
        <taxon>Myxococcota</taxon>
        <taxon>Polyangia</taxon>
        <taxon>Polyangiales</taxon>
        <taxon>Polyangiaceae</taxon>
        <taxon>Sorangium</taxon>
    </lineage>
</organism>
<feature type="signal peptide" evidence="1">
    <location>
        <begin position="1"/>
        <end position="23"/>
    </location>
</feature>
<keyword evidence="3" id="KW-1185">Reference proteome</keyword>